<evidence type="ECO:0000313" key="5">
    <source>
        <dbReference type="Proteomes" id="UP000027195"/>
    </source>
</evidence>
<evidence type="ECO:0000256" key="1">
    <source>
        <dbReference type="SAM" id="MobiDB-lite"/>
    </source>
</evidence>
<reference evidence="5" key="1">
    <citation type="journal article" date="2014" name="Proc. Natl. Acad. Sci. U.S.A.">
        <title>Extensive sampling of basidiomycete genomes demonstrates inadequacy of the white-rot/brown-rot paradigm for wood decay fungi.</title>
        <authorList>
            <person name="Riley R."/>
            <person name="Salamov A.A."/>
            <person name="Brown D.W."/>
            <person name="Nagy L.G."/>
            <person name="Floudas D."/>
            <person name="Held B.W."/>
            <person name="Levasseur A."/>
            <person name="Lombard V."/>
            <person name="Morin E."/>
            <person name="Otillar R."/>
            <person name="Lindquist E.A."/>
            <person name="Sun H."/>
            <person name="LaButti K.M."/>
            <person name="Schmutz J."/>
            <person name="Jabbour D."/>
            <person name="Luo H."/>
            <person name="Baker S.E."/>
            <person name="Pisabarro A.G."/>
            <person name="Walton J.D."/>
            <person name="Blanchette R.A."/>
            <person name="Henrissat B."/>
            <person name="Martin F."/>
            <person name="Cullen D."/>
            <person name="Hibbett D.S."/>
            <person name="Grigoriev I.V."/>
        </authorList>
    </citation>
    <scope>NUCLEOTIDE SEQUENCE [LARGE SCALE GENOMIC DNA]</scope>
    <source>
        <strain evidence="5">FD-172 SS1</strain>
    </source>
</reference>
<dbReference type="EMBL" id="KL198107">
    <property type="protein sequence ID" value="KDQ07404.1"/>
    <property type="molecule type" value="Genomic_DNA"/>
</dbReference>
<dbReference type="STRING" id="930990.A0A067LW76"/>
<dbReference type="InterPro" id="IPR004843">
    <property type="entry name" value="Calcineurin-like_PHP"/>
</dbReference>
<feature type="region of interest" description="Disordered" evidence="1">
    <location>
        <begin position="32"/>
        <end position="57"/>
    </location>
</feature>
<evidence type="ECO:0000256" key="2">
    <source>
        <dbReference type="SAM" id="SignalP"/>
    </source>
</evidence>
<dbReference type="FunCoup" id="A0A067LW76">
    <property type="interactions" value="4"/>
</dbReference>
<evidence type="ECO:0000259" key="3">
    <source>
        <dbReference type="Pfam" id="PF00149"/>
    </source>
</evidence>
<dbReference type="AlphaFoldDB" id="A0A067LW76"/>
<organism evidence="4 5">
    <name type="scientific">Botryobasidium botryosum (strain FD-172 SS1)</name>
    <dbReference type="NCBI Taxonomy" id="930990"/>
    <lineage>
        <taxon>Eukaryota</taxon>
        <taxon>Fungi</taxon>
        <taxon>Dikarya</taxon>
        <taxon>Basidiomycota</taxon>
        <taxon>Agaricomycotina</taxon>
        <taxon>Agaricomycetes</taxon>
        <taxon>Cantharellales</taxon>
        <taxon>Botryobasidiaceae</taxon>
        <taxon>Botryobasidium</taxon>
    </lineage>
</organism>
<feature type="region of interest" description="Disordered" evidence="1">
    <location>
        <begin position="252"/>
        <end position="277"/>
    </location>
</feature>
<dbReference type="HOGENOM" id="CLU_042543_3_0_1"/>
<feature type="chain" id="PRO_5001645029" description="Calcineurin-like phosphoesterase domain-containing protein" evidence="2">
    <location>
        <begin position="27"/>
        <end position="400"/>
    </location>
</feature>
<feature type="compositionally biased region" description="Pro residues" evidence="1">
    <location>
        <begin position="256"/>
        <end position="267"/>
    </location>
</feature>
<dbReference type="InParanoid" id="A0A067LW76"/>
<dbReference type="PANTHER" id="PTHR46546">
    <property type="entry name" value="SHEWANELLA-LIKE PROTEIN PHOSPHATASE 1"/>
    <property type="match status" value="1"/>
</dbReference>
<dbReference type="Gene3D" id="3.60.21.10">
    <property type="match status" value="1"/>
</dbReference>
<sequence length="400" mass="44181">MPRGRPAFFILVIAVGLYFTFKYSQPQHVNPPLAARTPTSALKESSAQEAPEVPTTQHKDQFTRRIVAVGDLHGDLPNALKVLQMSGVISESGNWTGNVDFFVQTGDIIDRGDDTLQLYELMERLRVEAKAAGGTVLSNLGNHEFMNAIGDWRYVYQSEIKTFGSVADRQKMLTTGWVGRAWRQNYTLATRLPLHTSLGDPNTDYDPATSSLDLSHAAIAFMHGGLSPTYEDMTPFPSRINKIGHSLLARLQDQTQPPPHPPSPYPGLPHDTPPEERELYGTNGPLWYRGLALDEEADVCAVIDEILNKIGCRRVILGHTPDFEHVNSRCGGKVIIIDTGISHAYGGALSALSITYTLTPSGGQSEDAPWIEKEIVKAIYASHNDTLAINERTVYTRFRD</sequence>
<dbReference type="InterPro" id="IPR029052">
    <property type="entry name" value="Metallo-depent_PP-like"/>
</dbReference>
<feature type="signal peptide" evidence="2">
    <location>
        <begin position="1"/>
        <end position="26"/>
    </location>
</feature>
<keyword evidence="2" id="KW-0732">Signal</keyword>
<accession>A0A067LW76</accession>
<dbReference type="Proteomes" id="UP000027195">
    <property type="component" value="Unassembled WGS sequence"/>
</dbReference>
<keyword evidence="5" id="KW-1185">Reference proteome</keyword>
<protein>
    <recommendedName>
        <fullName evidence="3">Calcineurin-like phosphoesterase domain-containing protein</fullName>
    </recommendedName>
</protein>
<proteinExistence type="predicted"/>
<gene>
    <name evidence="4" type="ORF">BOTBODRAFT_38814</name>
</gene>
<dbReference type="OrthoDB" id="5976022at2759"/>
<name>A0A067LW76_BOTB1</name>
<feature type="domain" description="Calcineurin-like phosphoesterase" evidence="3">
    <location>
        <begin position="65"/>
        <end position="321"/>
    </location>
</feature>
<dbReference type="Pfam" id="PF00149">
    <property type="entry name" value="Metallophos"/>
    <property type="match status" value="1"/>
</dbReference>
<feature type="compositionally biased region" description="Polar residues" evidence="1">
    <location>
        <begin position="37"/>
        <end position="48"/>
    </location>
</feature>
<dbReference type="PANTHER" id="PTHR46546:SF4">
    <property type="entry name" value="SHEWANELLA-LIKE PROTEIN PHOSPHATASE 1"/>
    <property type="match status" value="1"/>
</dbReference>
<dbReference type="GO" id="GO:0016787">
    <property type="term" value="F:hydrolase activity"/>
    <property type="evidence" value="ECO:0007669"/>
    <property type="project" value="InterPro"/>
</dbReference>
<evidence type="ECO:0000313" key="4">
    <source>
        <dbReference type="EMBL" id="KDQ07404.1"/>
    </source>
</evidence>
<dbReference type="SUPFAM" id="SSF56300">
    <property type="entry name" value="Metallo-dependent phosphatases"/>
    <property type="match status" value="1"/>
</dbReference>